<sequence length="276" mass="30405">MDHALTSPSSSTLHLVTSKPLHLHDASSLPSMEKRMWALQLSGAMRTRWCPSSTDSAAAARSEQNTPFGFCSPTWPDRPIGLSASARTLAFAPSVPQSAEIGTFGFLADAIPRCMAQTDPSWLETAGVVSSCRRQRMRPKKVYKRAYQVSSRPRHVMDVLKHWTVAKEGQLALQTATRGHRCPYAPKLVQLPEDRKGRALDLVGAIPPLRRWCIVVLQRHSRICKLCVFPSTHASSTTNDAPNSDIPSSSYPPTFFPVLSTTFSFSMHKVIAGLSH</sequence>
<name>A0A9P9ATP0_9HYPO</name>
<proteinExistence type="predicted"/>
<protein>
    <submittedName>
        <fullName evidence="1">Uncharacterized protein</fullName>
    </submittedName>
</protein>
<comment type="caution">
    <text evidence="1">The sequence shown here is derived from an EMBL/GenBank/DDBJ whole genome shotgun (WGS) entry which is preliminary data.</text>
</comment>
<dbReference type="Proteomes" id="UP000777438">
    <property type="component" value="Unassembled WGS sequence"/>
</dbReference>
<dbReference type="EMBL" id="JAGPYM010000004">
    <property type="protein sequence ID" value="KAH6895421.1"/>
    <property type="molecule type" value="Genomic_DNA"/>
</dbReference>
<evidence type="ECO:0000313" key="2">
    <source>
        <dbReference type="Proteomes" id="UP000777438"/>
    </source>
</evidence>
<accession>A0A9P9ATP0</accession>
<dbReference type="AlphaFoldDB" id="A0A9P9ATP0"/>
<gene>
    <name evidence="1" type="ORF">B0T10DRAFT_215900</name>
</gene>
<keyword evidence="2" id="KW-1185">Reference proteome</keyword>
<reference evidence="1 2" key="1">
    <citation type="journal article" date="2021" name="Nat. Commun.">
        <title>Genetic determinants of endophytism in the Arabidopsis root mycobiome.</title>
        <authorList>
            <person name="Mesny F."/>
            <person name="Miyauchi S."/>
            <person name="Thiergart T."/>
            <person name="Pickel B."/>
            <person name="Atanasova L."/>
            <person name="Karlsson M."/>
            <person name="Huettel B."/>
            <person name="Barry K.W."/>
            <person name="Haridas S."/>
            <person name="Chen C."/>
            <person name="Bauer D."/>
            <person name="Andreopoulos W."/>
            <person name="Pangilinan J."/>
            <person name="LaButti K."/>
            <person name="Riley R."/>
            <person name="Lipzen A."/>
            <person name="Clum A."/>
            <person name="Drula E."/>
            <person name="Henrissat B."/>
            <person name="Kohler A."/>
            <person name="Grigoriev I.V."/>
            <person name="Martin F.M."/>
            <person name="Hacquard S."/>
        </authorList>
    </citation>
    <scope>NUCLEOTIDE SEQUENCE [LARGE SCALE GENOMIC DNA]</scope>
    <source>
        <strain evidence="1 2">MPI-CAGE-CH-0241</strain>
    </source>
</reference>
<organism evidence="1 2">
    <name type="scientific">Thelonectria olida</name>
    <dbReference type="NCBI Taxonomy" id="1576542"/>
    <lineage>
        <taxon>Eukaryota</taxon>
        <taxon>Fungi</taxon>
        <taxon>Dikarya</taxon>
        <taxon>Ascomycota</taxon>
        <taxon>Pezizomycotina</taxon>
        <taxon>Sordariomycetes</taxon>
        <taxon>Hypocreomycetidae</taxon>
        <taxon>Hypocreales</taxon>
        <taxon>Nectriaceae</taxon>
        <taxon>Thelonectria</taxon>
    </lineage>
</organism>
<evidence type="ECO:0000313" key="1">
    <source>
        <dbReference type="EMBL" id="KAH6895421.1"/>
    </source>
</evidence>